<dbReference type="InterPro" id="IPR011991">
    <property type="entry name" value="ArsR-like_HTH"/>
</dbReference>
<evidence type="ECO:0000256" key="2">
    <source>
        <dbReference type="ARBA" id="ARBA00023125"/>
    </source>
</evidence>
<protein>
    <submittedName>
        <fullName evidence="5">DNA-binding transcriptional regulator, HxlR family</fullName>
    </submittedName>
</protein>
<dbReference type="Gene3D" id="1.10.10.10">
    <property type="entry name" value="Winged helix-like DNA-binding domain superfamily/Winged helix DNA-binding domain"/>
    <property type="match status" value="1"/>
</dbReference>
<dbReference type="Pfam" id="PF01638">
    <property type="entry name" value="HxlR"/>
    <property type="match status" value="1"/>
</dbReference>
<evidence type="ECO:0000256" key="1">
    <source>
        <dbReference type="ARBA" id="ARBA00023015"/>
    </source>
</evidence>
<evidence type="ECO:0000256" key="3">
    <source>
        <dbReference type="ARBA" id="ARBA00023163"/>
    </source>
</evidence>
<dbReference type="EMBL" id="LT629766">
    <property type="protein sequence ID" value="SDS11051.1"/>
    <property type="molecule type" value="Genomic_DNA"/>
</dbReference>
<evidence type="ECO:0000313" key="5">
    <source>
        <dbReference type="EMBL" id="SDS11051.1"/>
    </source>
</evidence>
<sequence>MLSSMKSYGQFCGLARAAEVLGERWSFIILRDLLVGPKRFNELRQGNPGIPSNLLTTRLRELEAAEIVERSIDGRSVVYRLSEYGSDLGPVLIELGRWGSRRMIEAREGEIPTDSSLAAALLTSRTESKVQPFSVEVTAGPAIAHAEVSESGVQVEEGADPTAQLFVSGPGLRRLLADGNAEAAVAAGTVTVDGDESLLNEFIRSFHAPLDDSVGNAAPEK</sequence>
<feature type="domain" description="HTH hxlR-type" evidence="4">
    <location>
        <begin position="12"/>
        <end position="107"/>
    </location>
</feature>
<gene>
    <name evidence="5" type="ORF">SAMN04489752_1005</name>
</gene>
<proteinExistence type="predicted"/>
<evidence type="ECO:0000313" key="6">
    <source>
        <dbReference type="Proteomes" id="UP000199597"/>
    </source>
</evidence>
<dbReference type="AlphaFoldDB" id="A0A1H1PIB6"/>
<dbReference type="InterPro" id="IPR002577">
    <property type="entry name" value="HTH_HxlR"/>
</dbReference>
<reference evidence="6" key="1">
    <citation type="submission" date="2016-10" db="EMBL/GenBank/DDBJ databases">
        <authorList>
            <person name="Varghese N."/>
            <person name="Submissions S."/>
        </authorList>
    </citation>
    <scope>NUCLEOTIDE SEQUENCE [LARGE SCALE GENOMIC DNA]</scope>
    <source>
        <strain evidence="6">DSM 23676</strain>
    </source>
</reference>
<dbReference type="InterPro" id="IPR036388">
    <property type="entry name" value="WH-like_DNA-bd_sf"/>
</dbReference>
<dbReference type="Proteomes" id="UP000199597">
    <property type="component" value="Chromosome I"/>
</dbReference>
<keyword evidence="6" id="KW-1185">Reference proteome</keyword>
<name>A0A1H1PIB6_9MICO</name>
<keyword evidence="1" id="KW-0805">Transcription regulation</keyword>
<dbReference type="GO" id="GO:0003677">
    <property type="term" value="F:DNA binding"/>
    <property type="evidence" value="ECO:0007669"/>
    <property type="project" value="UniProtKB-KW"/>
</dbReference>
<dbReference type="InterPro" id="IPR036390">
    <property type="entry name" value="WH_DNA-bd_sf"/>
</dbReference>
<dbReference type="PANTHER" id="PTHR33204:SF18">
    <property type="entry name" value="TRANSCRIPTIONAL REGULATORY PROTEIN"/>
    <property type="match status" value="1"/>
</dbReference>
<accession>A0A1H1PIB6</accession>
<keyword evidence="2 5" id="KW-0238">DNA-binding</keyword>
<dbReference type="PANTHER" id="PTHR33204">
    <property type="entry name" value="TRANSCRIPTIONAL REGULATOR, MARR FAMILY"/>
    <property type="match status" value="1"/>
</dbReference>
<dbReference type="CDD" id="cd00090">
    <property type="entry name" value="HTH_ARSR"/>
    <property type="match status" value="1"/>
</dbReference>
<dbReference type="PROSITE" id="PS51118">
    <property type="entry name" value="HTH_HXLR"/>
    <property type="match status" value="1"/>
</dbReference>
<dbReference type="SUPFAM" id="SSF46785">
    <property type="entry name" value="Winged helix' DNA-binding domain"/>
    <property type="match status" value="1"/>
</dbReference>
<dbReference type="STRING" id="1136497.SAMN04489752_1005"/>
<organism evidence="5 6">
    <name type="scientific">Brevibacterium siliguriense</name>
    <dbReference type="NCBI Taxonomy" id="1136497"/>
    <lineage>
        <taxon>Bacteria</taxon>
        <taxon>Bacillati</taxon>
        <taxon>Actinomycetota</taxon>
        <taxon>Actinomycetes</taxon>
        <taxon>Micrococcales</taxon>
        <taxon>Brevibacteriaceae</taxon>
        <taxon>Brevibacterium</taxon>
    </lineage>
</organism>
<keyword evidence="3" id="KW-0804">Transcription</keyword>
<evidence type="ECO:0000259" key="4">
    <source>
        <dbReference type="PROSITE" id="PS51118"/>
    </source>
</evidence>